<dbReference type="EMBL" id="MU151535">
    <property type="protein sequence ID" value="KAF9442987.1"/>
    <property type="molecule type" value="Genomic_DNA"/>
</dbReference>
<evidence type="ECO:0000313" key="1">
    <source>
        <dbReference type="EMBL" id="KAF9442987.1"/>
    </source>
</evidence>
<organism evidence="1 2">
    <name type="scientific">Macrolepiota fuliginosa MF-IS2</name>
    <dbReference type="NCBI Taxonomy" id="1400762"/>
    <lineage>
        <taxon>Eukaryota</taxon>
        <taxon>Fungi</taxon>
        <taxon>Dikarya</taxon>
        <taxon>Basidiomycota</taxon>
        <taxon>Agaricomycotina</taxon>
        <taxon>Agaricomycetes</taxon>
        <taxon>Agaricomycetidae</taxon>
        <taxon>Agaricales</taxon>
        <taxon>Agaricineae</taxon>
        <taxon>Agaricaceae</taxon>
        <taxon>Macrolepiota</taxon>
    </lineage>
</organism>
<dbReference type="Proteomes" id="UP000807342">
    <property type="component" value="Unassembled WGS sequence"/>
</dbReference>
<comment type="caution">
    <text evidence="1">The sequence shown here is derived from an EMBL/GenBank/DDBJ whole genome shotgun (WGS) entry which is preliminary data.</text>
</comment>
<name>A0A9P6BXE6_9AGAR</name>
<gene>
    <name evidence="1" type="ORF">P691DRAFT_809649</name>
</gene>
<dbReference type="AlphaFoldDB" id="A0A9P6BXE6"/>
<evidence type="ECO:0000313" key="2">
    <source>
        <dbReference type="Proteomes" id="UP000807342"/>
    </source>
</evidence>
<proteinExistence type="predicted"/>
<reference evidence="1" key="1">
    <citation type="submission" date="2020-11" db="EMBL/GenBank/DDBJ databases">
        <authorList>
            <consortium name="DOE Joint Genome Institute"/>
            <person name="Ahrendt S."/>
            <person name="Riley R."/>
            <person name="Andreopoulos W."/>
            <person name="Labutti K."/>
            <person name="Pangilinan J."/>
            <person name="Ruiz-Duenas F.J."/>
            <person name="Barrasa J.M."/>
            <person name="Sanchez-Garcia M."/>
            <person name="Camarero S."/>
            <person name="Miyauchi S."/>
            <person name="Serrano A."/>
            <person name="Linde D."/>
            <person name="Babiker R."/>
            <person name="Drula E."/>
            <person name="Ayuso-Fernandez I."/>
            <person name="Pacheco R."/>
            <person name="Padilla G."/>
            <person name="Ferreira P."/>
            <person name="Barriuso J."/>
            <person name="Kellner H."/>
            <person name="Castanera R."/>
            <person name="Alfaro M."/>
            <person name="Ramirez L."/>
            <person name="Pisabarro A.G."/>
            <person name="Kuo A."/>
            <person name="Tritt A."/>
            <person name="Lipzen A."/>
            <person name="He G."/>
            <person name="Yan M."/>
            <person name="Ng V."/>
            <person name="Cullen D."/>
            <person name="Martin F."/>
            <person name="Rosso M.-N."/>
            <person name="Henrissat B."/>
            <person name="Hibbett D."/>
            <person name="Martinez A.T."/>
            <person name="Grigoriev I.V."/>
        </authorList>
    </citation>
    <scope>NUCLEOTIDE SEQUENCE</scope>
    <source>
        <strain evidence="1">MF-IS2</strain>
    </source>
</reference>
<protein>
    <submittedName>
        <fullName evidence="1">Uncharacterized protein</fullName>
    </submittedName>
</protein>
<sequence>MIDDLECAVSEEMNEWASQVSERAGYSREILVDCEENGLGSCCGSCAASSGTSSYACVRSERIFWTNPRTA</sequence>
<keyword evidence="2" id="KW-1185">Reference proteome</keyword>
<accession>A0A9P6BXE6</accession>